<dbReference type="PROSITE" id="PS50053">
    <property type="entry name" value="UBIQUITIN_2"/>
    <property type="match status" value="1"/>
</dbReference>
<dbReference type="InterPro" id="IPR029058">
    <property type="entry name" value="AB_hydrolase_fold"/>
</dbReference>
<evidence type="ECO:0000256" key="3">
    <source>
        <dbReference type="SAM" id="MobiDB-lite"/>
    </source>
</evidence>
<dbReference type="SUPFAM" id="SSF54236">
    <property type="entry name" value="Ubiquitin-like"/>
    <property type="match status" value="1"/>
</dbReference>
<dbReference type="EMBL" id="CADEPM010000002">
    <property type="protein sequence ID" value="CAB3399407.1"/>
    <property type="molecule type" value="Genomic_DNA"/>
</dbReference>
<accession>A0A8S1EIH1</accession>
<proteinExistence type="inferred from homology"/>
<evidence type="ECO:0000256" key="1">
    <source>
        <dbReference type="ARBA" id="ARBA00009431"/>
    </source>
</evidence>
<name>A0A8S1EIH1_9PELO</name>
<keyword evidence="2" id="KW-0645">Protease</keyword>
<feature type="region of interest" description="Disordered" evidence="3">
    <location>
        <begin position="2154"/>
        <end position="2208"/>
    </location>
</feature>
<dbReference type="PANTHER" id="PTHR11802:SF480">
    <property type="entry name" value="CARBOXYPEPTIDASE"/>
    <property type="match status" value="1"/>
</dbReference>
<dbReference type="PROSITE" id="PS00131">
    <property type="entry name" value="CARBOXYPEPT_SER_SER"/>
    <property type="match status" value="4"/>
</dbReference>
<dbReference type="OrthoDB" id="443318at2759"/>
<evidence type="ECO:0000313" key="6">
    <source>
        <dbReference type="Proteomes" id="UP000494206"/>
    </source>
</evidence>
<dbReference type="Pfam" id="PF00450">
    <property type="entry name" value="Peptidase_S10"/>
    <property type="match status" value="4"/>
</dbReference>
<dbReference type="InterPro" id="IPR000626">
    <property type="entry name" value="Ubiquitin-like_dom"/>
</dbReference>
<dbReference type="FunFam" id="3.40.50.1820:FF:000222">
    <property type="entry name" value="Carboxypeptidase"/>
    <property type="match status" value="4"/>
</dbReference>
<dbReference type="Gene3D" id="3.40.50.1820">
    <property type="entry name" value="alpha/beta hydrolase"/>
    <property type="match status" value="5"/>
</dbReference>
<dbReference type="InterPro" id="IPR029071">
    <property type="entry name" value="Ubiquitin-like_domsf"/>
</dbReference>
<evidence type="ECO:0000259" key="4">
    <source>
        <dbReference type="PROSITE" id="PS50053"/>
    </source>
</evidence>
<dbReference type="InterPro" id="IPR001563">
    <property type="entry name" value="Peptidase_S10"/>
</dbReference>
<dbReference type="GO" id="GO:0006508">
    <property type="term" value="P:proteolysis"/>
    <property type="evidence" value="ECO:0007669"/>
    <property type="project" value="UniProtKB-KW"/>
</dbReference>
<dbReference type="InterPro" id="IPR033124">
    <property type="entry name" value="Ser_caboxypep_his_AS"/>
</dbReference>
<feature type="compositionally biased region" description="Basic and acidic residues" evidence="3">
    <location>
        <begin position="1101"/>
        <end position="1115"/>
    </location>
</feature>
<gene>
    <name evidence="5" type="ORF">CBOVIS_LOCUS2537</name>
</gene>
<feature type="compositionally biased region" description="Polar residues" evidence="3">
    <location>
        <begin position="2160"/>
        <end position="2208"/>
    </location>
</feature>
<dbReference type="PANTHER" id="PTHR11802">
    <property type="entry name" value="SERINE PROTEASE FAMILY S10 SERINE CARBOXYPEPTIDASE"/>
    <property type="match status" value="1"/>
</dbReference>
<dbReference type="SMART" id="SM00213">
    <property type="entry name" value="UBQ"/>
    <property type="match status" value="1"/>
</dbReference>
<feature type="signal peptide" evidence="2">
    <location>
        <begin position="1"/>
        <end position="17"/>
    </location>
</feature>
<dbReference type="FunFam" id="3.40.50.12670:FF:000004">
    <property type="entry name" value="Carboxypeptidase"/>
    <property type="match status" value="1"/>
</dbReference>
<dbReference type="Proteomes" id="UP000494206">
    <property type="component" value="Unassembled WGS sequence"/>
</dbReference>
<evidence type="ECO:0000256" key="2">
    <source>
        <dbReference type="RuleBase" id="RU361156"/>
    </source>
</evidence>
<dbReference type="FunFam" id="3.40.50.12670:FF:000002">
    <property type="entry name" value="Carboxypeptidase"/>
    <property type="match status" value="3"/>
</dbReference>
<dbReference type="PROSITE" id="PS00560">
    <property type="entry name" value="CARBOXYPEPT_SER_HIS"/>
    <property type="match status" value="4"/>
</dbReference>
<dbReference type="InterPro" id="IPR018202">
    <property type="entry name" value="Ser_caboxypep_ser_AS"/>
</dbReference>
<reference evidence="5 6" key="1">
    <citation type="submission" date="2020-04" db="EMBL/GenBank/DDBJ databases">
        <authorList>
            <person name="Laetsch R D."/>
            <person name="Stevens L."/>
            <person name="Kumar S."/>
            <person name="Blaxter L. M."/>
        </authorList>
    </citation>
    <scope>NUCLEOTIDE SEQUENCE [LARGE SCALE GENOMIC DNA]</scope>
</reference>
<sequence>MLCSFGLLGLLVGVALAAPAANLADKDSDLIADLPGLTFDPTFKQYSGYLDASSGNHLHYWLVEAQTNAQNAPLVLWLNGGPGCSSLLGILSENGPYRIAKDQKSVIENPNSWNKAANILYLESPRDVGFSYRDSSAPKDTVYNDVKTAADNALALAQFFQRFPEYQHRDFYVTGESYGGVYVPTLTNLLIKMIQNGTLANVNLKGFAVGNGALSRKQLTNSAINLLYSRGMIGTAEWENLKPCCSEVQQGPIIDCDFSKFVTFNDFGDPVPLNNTNDPQSIQCAQMVVKMSLNSVWMTYNDVYNSYQDCYDFSDKSGNNEEIHNEIHRKTSRRLMRSALSTTGASSLNLFSNGVNPFVDQGALINTDSTDALKGYPCYNDDSTINYLQRNDVRQALHIPDSVQAWDECSDDINEKYYIQQTPDLTDTFKSIIDSNYPIRALIYNGDIDLACNYLGDQWFVEDLVNGYNMKNTLPRQEWIYTRAGGNYLPSLAGYVKSWTNSNFSIDLLTVKGGGHMVPMDRPGPALQMFVNFLNNANYSLTSNFDLTPAPLRPQYTAPPAKTWTRKQADRVWNLPGITYGLNFKQYSGYLNGVTGNYLHYWFLESQGNPMTDPLVLWLTGGPGCSGLMALLTELGPFHPNPDGKTLFENVYSWNKVANVLFLESPRGVGFSIQDFNLNNDTIWDDERTAIDTYLALKDFLSVYPEYINRPFYVTGESYGGVYVPTITSLLIDKIQSGEFPQLNLKGMSIGNGELSAIQQFNSAIMMGYFHGLYSKDDWDSLQQCCKNADVFEYCDFSQYVSLDTSGNAIPKDDSDCAKKVVALGQTRFWESLNNVYNIYQDCYEQSERAFGSRMTNYEKRRLMKGFVDGASQVSKSSTDNQGGLICYGNDKAASWINLPDVRSALHVAQNAGNWSACNDNINEKYIQQHNDTTSVFQHILDSKYPLHVLIYNGDVDQACNFLGDQWFIEFFASANQIPVTKARDVWRYQTQIAGYAKTFDNQKGFKIDLLTVKGAGHLVPTDRPGPALQMMANYFRDQDYSNPTILDTQLHPLKKTYQFAEKLASSLNRSATGMQPGLAIKKSNGNRLEIKSKKIKKSRINAERTTKKDQRDELPPPPFQTKDQDEIENLTGLTFKPNFKQYSGYLTASANTYLHYWLVESQSNPSTDPLILWLNGGPGCSSLGGFLEELGPFHVNADGETLFENQFSWNKVGNVLFLESPRGVGFSYTTDPNLNTYDDNMTTADTILALQSFFDKFPEYKNRPFYITGESYGGVYVPTLTEAVINKILDNTMSYVNLSGIAIGNGELSEYDQINSAQSLMYFRGLHGKNDFDSLIQCCNTSTPLSYCDFKQYYTLDLYGNGWPSNPDPNTLEGKCGNLVIQTVLDVWETDNNVYNTYTDCYDQGASSDSKLNEFAKGIKKSRRSKRSADVNPLLPKQLFVDQAKKINYKSTDANMGFSCFSGDTAENYLNIPQVRKDLHIIDHYPHWEDCNLDINENYKQLNHDTTPVFQRILSSGYNLNILIYNGDVDMACQFLGDQWFIERLAASNSMSVTQEHGPWNYTQGSYLPRVGGYWKQFTYNNNEKSSKVVIDQLTVKGAGHFVPKDRPGPALQMIYNFVNHLNYYRNLSLDYAEKPLLPEYQPAPVKIARRAADRVFELPGTTFQPTFMQHSGYLNTATPGNKLFYWFVESQSQNENDPIILWLQGGPGCASTGGLFGEIGPFFVNPDGETLFENIYSWNKAAHLLIIDAPRGVGFSYQDKSINNDTHYNDDNTALDTAVALDDFFEAYAPHRGADFYIAGESYGGIYVPTLTRLLIQRIQSGISSINLKGMAVGNGFLSAINDVRTLPDFLYLHGIYEKQQWEELKKCCLQLDASDSCNYEYYVTIDENVEVHAKSFPGDSVKQNCANLVEQLSFDRNWRALYDQYNLYQDCYAIPMQSDGYRMEGVRQRAKIDSKIRASFAKIKNNDMDPLYTDAAGGYSCYQFDAINHYLSMSHVRDALHIPDFVQKWDFCVDIDYASQYNDTTSIFLDILTSGYKLKVLVYNGDVDTVCSMFEAQSMIFDFAKSTNMVSNQPRSAWMYGGQIGGYVQKFQTQNLTIDLLTVKGAGHMVPSDRPGPALQMINNFVHGQPNYNTSVTFSMTRQPLLAQYTETGDGDYSTSAPSGTSTTKAPQPPVTENTVTQNPATGAGTQNTTPSIPATTQKVDVTTKSAPSSLIYIVSAFIISRFAFNMHIKAIVYNKTRKYAGHTIDLEIGDNATVAEAKSKIEEITTIPSQIQWIVFGTKHLDDQKMLREYGIRDGYTIYSTPTYVEIQDMPNL</sequence>
<dbReference type="SUPFAM" id="SSF53474">
    <property type="entry name" value="alpha/beta-Hydrolases"/>
    <property type="match status" value="4"/>
</dbReference>
<dbReference type="CDD" id="cd17039">
    <property type="entry name" value="Ubl_ubiquitin_like"/>
    <property type="match status" value="1"/>
</dbReference>
<keyword evidence="2" id="KW-0121">Carboxypeptidase</keyword>
<dbReference type="EC" id="3.4.16.-" evidence="2"/>
<comment type="caution">
    <text evidence="5">The sequence shown here is derived from an EMBL/GenBank/DDBJ whole genome shotgun (WGS) entry which is preliminary data.</text>
</comment>
<dbReference type="GO" id="GO:0004185">
    <property type="term" value="F:serine-type carboxypeptidase activity"/>
    <property type="evidence" value="ECO:0007669"/>
    <property type="project" value="UniProtKB-UniRule"/>
</dbReference>
<dbReference type="Gene3D" id="3.10.20.90">
    <property type="entry name" value="Phosphatidylinositol 3-kinase Catalytic Subunit, Chain A, domain 1"/>
    <property type="match status" value="1"/>
</dbReference>
<dbReference type="PRINTS" id="PR00724">
    <property type="entry name" value="CRBOXYPTASEC"/>
</dbReference>
<feature type="chain" id="PRO_5035963205" description="Carboxypeptidase" evidence="2">
    <location>
        <begin position="18"/>
        <end position="2321"/>
    </location>
</feature>
<evidence type="ECO:0000313" key="5">
    <source>
        <dbReference type="EMBL" id="CAB3399407.1"/>
    </source>
</evidence>
<feature type="domain" description="Ubiquitin-like" evidence="4">
    <location>
        <begin position="2234"/>
        <end position="2307"/>
    </location>
</feature>
<keyword evidence="6" id="KW-1185">Reference proteome</keyword>
<keyword evidence="2" id="KW-0732">Signal</keyword>
<dbReference type="Pfam" id="PF00240">
    <property type="entry name" value="ubiquitin"/>
    <property type="match status" value="1"/>
</dbReference>
<feature type="region of interest" description="Disordered" evidence="3">
    <location>
        <begin position="1094"/>
        <end position="1125"/>
    </location>
</feature>
<comment type="similarity">
    <text evidence="1 2">Belongs to the peptidase S10 family.</text>
</comment>
<keyword evidence="2" id="KW-0378">Hydrolase</keyword>
<protein>
    <recommendedName>
        <fullName evidence="2">Carboxypeptidase</fullName>
        <ecNumber evidence="2">3.4.16.-</ecNumber>
    </recommendedName>
</protein>
<organism evidence="5 6">
    <name type="scientific">Caenorhabditis bovis</name>
    <dbReference type="NCBI Taxonomy" id="2654633"/>
    <lineage>
        <taxon>Eukaryota</taxon>
        <taxon>Metazoa</taxon>
        <taxon>Ecdysozoa</taxon>
        <taxon>Nematoda</taxon>
        <taxon>Chromadorea</taxon>
        <taxon>Rhabditida</taxon>
        <taxon>Rhabditina</taxon>
        <taxon>Rhabditomorpha</taxon>
        <taxon>Rhabditoidea</taxon>
        <taxon>Rhabditidae</taxon>
        <taxon>Peloderinae</taxon>
        <taxon>Caenorhabditis</taxon>
    </lineage>
</organism>